<dbReference type="RefSeq" id="YP_010782600.1">
    <property type="nucleotide sequence ID" value="NC_075039.1"/>
</dbReference>
<dbReference type="GO" id="GO:0016810">
    <property type="term" value="F:hydrolase activity, acting on carbon-nitrogen (but not peptide) bonds"/>
    <property type="evidence" value="ECO:0007669"/>
    <property type="project" value="InterPro"/>
</dbReference>
<feature type="domain" description="NodB homology" evidence="1">
    <location>
        <begin position="59"/>
        <end position="241"/>
    </location>
</feature>
<reference evidence="2" key="1">
    <citation type="submission" date="2017-01" db="EMBL/GenBank/DDBJ databases">
        <authorList>
            <person name="Assis F.L."/>
            <person name="Abrahao J.S."/>
            <person name="Silva L."/>
            <person name="Khalil J.B."/>
            <person name="Rodrigues R."/>
            <person name="Silva L.S."/>
            <person name="Arantes T."/>
            <person name="Boratto P."/>
            <person name="Andrade M."/>
            <person name="Kroon E.G."/>
            <person name="Ribeiro B."/>
            <person name="Bergier I."/>
            <person name="Seligmann H."/>
            <person name="Ghigo E."/>
            <person name="Colson P."/>
            <person name="Levasseur A."/>
            <person name="Raoult D."/>
            <person name="Scola B.L."/>
        </authorList>
    </citation>
    <scope>NUCLEOTIDE SEQUENCE</scope>
    <source>
        <strain evidence="2">Soda lake</strain>
    </source>
</reference>
<organism evidence="2">
    <name type="scientific">Tupanvirus soda lake</name>
    <dbReference type="NCBI Taxonomy" id="2126985"/>
    <lineage>
        <taxon>Viruses</taxon>
        <taxon>Varidnaviria</taxon>
        <taxon>Bamfordvirae</taxon>
        <taxon>Nucleocytoviricota</taxon>
        <taxon>Megaviricetes</taxon>
        <taxon>Imitervirales</taxon>
        <taxon>Mimiviridae</taxon>
        <taxon>Megamimivirinae</taxon>
        <taxon>Tupanvirus</taxon>
        <taxon>Tupanvirus salinum</taxon>
    </lineage>
</organism>
<dbReference type="KEGG" id="vg:80519364"/>
<dbReference type="InterPro" id="IPR050248">
    <property type="entry name" value="Polysacc_deacetylase_ArnD"/>
</dbReference>
<name>A0A6N1NXD2_9VIRU</name>
<protein>
    <submittedName>
        <fullName evidence="2">Polysaccharide deacetylase</fullName>
    </submittedName>
</protein>
<dbReference type="InterPro" id="IPR002509">
    <property type="entry name" value="NODB_dom"/>
</dbReference>
<sequence length="250" mass="28963">MSLILFLFLPIIILYLFELITFRTIITTIYIIYCLPKIVVIELLELFFPKVITRNTTSRFIALTFDDVPYGSHQEIIKILDENNMKGTFFIISSDVNETNIDSLIMAVRSGHQLANHGKTNSMHFLKKSKDLKNEIIHCDTLIREIYQRAGVSLPIKMFYRPGCGVFGFDMLRIVDSLGYKLALGSVYPNDPLIRIPSINLFYLKNHIESGDVVILHDRSWTPETLRKLMIWLNRINLESVTMDNLFRTI</sequence>
<dbReference type="InterPro" id="IPR011330">
    <property type="entry name" value="Glyco_hydro/deAcase_b/a-brl"/>
</dbReference>
<dbReference type="Pfam" id="PF01522">
    <property type="entry name" value="Polysacc_deac_1"/>
    <property type="match status" value="1"/>
</dbReference>
<dbReference type="GO" id="GO:0005975">
    <property type="term" value="P:carbohydrate metabolic process"/>
    <property type="evidence" value="ECO:0007669"/>
    <property type="project" value="InterPro"/>
</dbReference>
<evidence type="ECO:0000259" key="1">
    <source>
        <dbReference type="PROSITE" id="PS51677"/>
    </source>
</evidence>
<dbReference type="GeneID" id="80519364"/>
<accession>A0A6N1NXD2</accession>
<dbReference type="PANTHER" id="PTHR10587:SF137">
    <property type="entry name" value="4-DEOXY-4-FORMAMIDO-L-ARABINOSE-PHOSPHOUNDECAPRENOL DEFORMYLASE ARND-RELATED"/>
    <property type="match status" value="1"/>
</dbReference>
<dbReference type="EMBL" id="KY523104">
    <property type="protein sequence ID" value="QKU35916.1"/>
    <property type="molecule type" value="Genomic_DNA"/>
</dbReference>
<dbReference type="PROSITE" id="PS51677">
    <property type="entry name" value="NODB"/>
    <property type="match status" value="1"/>
</dbReference>
<proteinExistence type="predicted"/>
<reference evidence="2" key="2">
    <citation type="journal article" date="2018" name="Nat. Commun.">
        <title>Tailed giant Tupanvirus possesses the most complete translational apparatus of the known virosphere.</title>
        <authorList>
            <person name="Abrahao J."/>
            <person name="Silva L."/>
            <person name="Silva L.S."/>
            <person name="Khalil J.Y.B."/>
            <person name="Rodrigues R."/>
            <person name="Arantes T."/>
            <person name="Assis F."/>
            <person name="Boratto P."/>
            <person name="Andrade M."/>
            <person name="Kroon E.G."/>
            <person name="Ribeiro B."/>
            <person name="Bergier I."/>
            <person name="Seligmann H."/>
            <person name="Ghigo E."/>
            <person name="Colson P."/>
            <person name="Levasseur A."/>
            <person name="Kroemer G."/>
            <person name="Raoult D."/>
            <person name="La Scola B."/>
        </authorList>
    </citation>
    <scope>NUCLEOTIDE SEQUENCE [LARGE SCALE GENOMIC DNA]</scope>
    <source>
        <strain evidence="2">Soda lake</strain>
    </source>
</reference>
<evidence type="ECO:0000313" key="2">
    <source>
        <dbReference type="EMBL" id="QKU35916.1"/>
    </source>
</evidence>
<dbReference type="Gene3D" id="3.20.20.370">
    <property type="entry name" value="Glycoside hydrolase/deacetylase"/>
    <property type="match status" value="1"/>
</dbReference>
<dbReference type="PANTHER" id="PTHR10587">
    <property type="entry name" value="GLYCOSYL TRANSFERASE-RELATED"/>
    <property type="match status" value="1"/>
</dbReference>
<dbReference type="SUPFAM" id="SSF88713">
    <property type="entry name" value="Glycoside hydrolase/deacetylase"/>
    <property type="match status" value="1"/>
</dbReference>